<evidence type="ECO:0000313" key="5">
    <source>
        <dbReference type="Proteomes" id="UP000217209"/>
    </source>
</evidence>
<dbReference type="PANTHER" id="PTHR23028:SF53">
    <property type="entry name" value="ACYL_TRANSF_3 DOMAIN-CONTAINING PROTEIN"/>
    <property type="match status" value="1"/>
</dbReference>
<reference evidence="4 5" key="1">
    <citation type="submission" date="2016-12" db="EMBL/GenBank/DDBJ databases">
        <authorList>
            <person name="Song W.-J."/>
            <person name="Kurnit D.M."/>
        </authorList>
    </citation>
    <scope>NUCLEOTIDE SEQUENCE [LARGE SCALE GENOMIC DNA]</scope>
    <source>
        <strain evidence="4 5">DSM 30827</strain>
    </source>
</reference>
<keyword evidence="4" id="KW-0012">Acyltransferase</keyword>
<protein>
    <submittedName>
        <fullName evidence="4">O-acetyltransferase OatA</fullName>
        <ecNumber evidence="4">2.3.1.-</ecNumber>
    </submittedName>
</protein>
<evidence type="ECO:0000256" key="1">
    <source>
        <dbReference type="SAM" id="Phobius"/>
    </source>
</evidence>
<feature type="transmembrane region" description="Helical" evidence="1">
    <location>
        <begin position="45"/>
        <end position="63"/>
    </location>
</feature>
<dbReference type="Proteomes" id="UP000217209">
    <property type="component" value="Chromosome"/>
</dbReference>
<dbReference type="KEGG" id="cgv:CGLAU_07970"/>
<dbReference type="GO" id="GO:0016020">
    <property type="term" value="C:membrane"/>
    <property type="evidence" value="ECO:0007669"/>
    <property type="project" value="TreeGrafter"/>
</dbReference>
<organism evidence="4 5">
    <name type="scientific">Corynebacterium glaucum</name>
    <dbReference type="NCBI Taxonomy" id="187491"/>
    <lineage>
        <taxon>Bacteria</taxon>
        <taxon>Bacillati</taxon>
        <taxon>Actinomycetota</taxon>
        <taxon>Actinomycetes</taxon>
        <taxon>Mycobacteriales</taxon>
        <taxon>Corynebacteriaceae</taxon>
        <taxon>Corynebacterium</taxon>
    </lineage>
</organism>
<dbReference type="RefSeq" id="WP_095660224.1">
    <property type="nucleotide sequence ID" value="NZ_CP019688.1"/>
</dbReference>
<feature type="transmembrane region" description="Helical" evidence="1">
    <location>
        <begin position="210"/>
        <end position="229"/>
    </location>
</feature>
<keyword evidence="5" id="KW-1185">Reference proteome</keyword>
<accession>A0A1Q2HXI6</accession>
<proteinExistence type="predicted"/>
<feature type="transmembrane region" description="Helical" evidence="1">
    <location>
        <begin position="241"/>
        <end position="264"/>
    </location>
</feature>
<dbReference type="InterPro" id="IPR050879">
    <property type="entry name" value="Acyltransferase_3"/>
</dbReference>
<sequence length="704" mass="76751">MNSPAPVKKGASVYRDDLDGLRGFAIALVVFFHVFVGRVSGGVDVFLLLSGYFFLGSQVRYALRPYPSLNPWWPFWRTARRLVPALAVVLVATLLGVLLLVPELMSWDLSGQFTASMLYIQNWMLSRQEAAYAAAGVETSPLQHLWSMSVQGQFYLFAILLGLIVATAVSKFRAHPQKARAITIIALAVITVASFLYASRFGLVGTPENYYSFFSRMWEMTLGGILALIPRNITVPQRYSAATAGIGMAMIAITGVVIPTSLAFPGPLTLLPLTGAVLVIVSSPTNTVSQVLSSPPFQWLGKSAYSLYLWHWPLLILSTAVGGYETPPAWLGIAVIAASLVLAHLTHTFVEEPLRQHSPRPLAIDKPVSKARASLRTTAGRGRMVGGIAICLLVATTLSVKPYWDNQIDDAARPLDPKTHPGAGVLLGAEAPDVEALPDPELIAGIYPPIGDGCMVYLDEGPDSFVPNDCVYGDPDAETTIVLAGGSHVEPLGIPFDELGQQHGFKVIPYVRQECPIMLGEFEDDTVSEVCREWSINAFNRIVDLDPDLVISTSTRPEGHAGAAVMTLDMVPDGYLGFWEALRENNIPFIGLRDNPWIFDGAGDPMDPNYCLNAGEAFEDCSIPRDFVYEPVDPAAEYLDGTDGMFSVDTSDWYCIGDTCPPAIGNVYIYRDQNHISNAYAESLAPVIWEVMKPILDKLRVSYT</sequence>
<dbReference type="Pfam" id="PF01757">
    <property type="entry name" value="Acyl_transf_3"/>
    <property type="match status" value="1"/>
</dbReference>
<dbReference type="GO" id="GO:0009103">
    <property type="term" value="P:lipopolysaccharide biosynthetic process"/>
    <property type="evidence" value="ECO:0007669"/>
    <property type="project" value="TreeGrafter"/>
</dbReference>
<evidence type="ECO:0000259" key="3">
    <source>
        <dbReference type="Pfam" id="PF19040"/>
    </source>
</evidence>
<dbReference type="InterPro" id="IPR043968">
    <property type="entry name" value="SGNH"/>
</dbReference>
<feature type="domain" description="Acyltransferase 3" evidence="2">
    <location>
        <begin position="17"/>
        <end position="343"/>
    </location>
</feature>
<keyword evidence="1" id="KW-1133">Transmembrane helix</keyword>
<feature type="transmembrane region" description="Helical" evidence="1">
    <location>
        <begin position="152"/>
        <end position="169"/>
    </location>
</feature>
<keyword evidence="1" id="KW-0812">Transmembrane</keyword>
<name>A0A1Q2HXI6_9CORY</name>
<dbReference type="OrthoDB" id="3404679at2"/>
<dbReference type="AlphaFoldDB" id="A0A1Q2HXI6"/>
<dbReference type="EC" id="2.3.1.-" evidence="4"/>
<dbReference type="InterPro" id="IPR002656">
    <property type="entry name" value="Acyl_transf_3_dom"/>
</dbReference>
<dbReference type="PANTHER" id="PTHR23028">
    <property type="entry name" value="ACETYLTRANSFERASE"/>
    <property type="match status" value="1"/>
</dbReference>
<dbReference type="EMBL" id="CP019688">
    <property type="protein sequence ID" value="AQQ15549.1"/>
    <property type="molecule type" value="Genomic_DNA"/>
</dbReference>
<dbReference type="GO" id="GO:0016747">
    <property type="term" value="F:acyltransferase activity, transferring groups other than amino-acyl groups"/>
    <property type="evidence" value="ECO:0007669"/>
    <property type="project" value="InterPro"/>
</dbReference>
<feature type="transmembrane region" description="Helical" evidence="1">
    <location>
        <begin position="181"/>
        <end position="198"/>
    </location>
</feature>
<keyword evidence="1" id="KW-0472">Membrane</keyword>
<evidence type="ECO:0000313" key="4">
    <source>
        <dbReference type="EMBL" id="AQQ15549.1"/>
    </source>
</evidence>
<feature type="domain" description="SGNH" evidence="3">
    <location>
        <begin position="466"/>
        <end position="688"/>
    </location>
</feature>
<keyword evidence="4" id="KW-0808">Transferase</keyword>
<feature type="transmembrane region" description="Helical" evidence="1">
    <location>
        <begin position="83"/>
        <end position="101"/>
    </location>
</feature>
<gene>
    <name evidence="4" type="primary">oatA1</name>
    <name evidence="4" type="ORF">CGLAU_07970</name>
</gene>
<evidence type="ECO:0000259" key="2">
    <source>
        <dbReference type="Pfam" id="PF01757"/>
    </source>
</evidence>
<dbReference type="Pfam" id="PF19040">
    <property type="entry name" value="SGNH"/>
    <property type="match status" value="1"/>
</dbReference>